<dbReference type="PROSITE" id="PS51186">
    <property type="entry name" value="GNAT"/>
    <property type="match status" value="1"/>
</dbReference>
<evidence type="ECO:0000256" key="2">
    <source>
        <dbReference type="ARBA" id="ARBA00023315"/>
    </source>
</evidence>
<dbReference type="InterPro" id="IPR000182">
    <property type="entry name" value="GNAT_dom"/>
</dbReference>
<evidence type="ECO:0000313" key="4">
    <source>
        <dbReference type="EMBL" id="MBB6146243.1"/>
    </source>
</evidence>
<dbReference type="PANTHER" id="PTHR43877">
    <property type="entry name" value="AMINOALKYLPHOSPHONATE N-ACETYLTRANSFERASE-RELATED-RELATED"/>
    <property type="match status" value="1"/>
</dbReference>
<evidence type="ECO:0000259" key="3">
    <source>
        <dbReference type="PROSITE" id="PS51186"/>
    </source>
</evidence>
<keyword evidence="5" id="KW-1185">Reference proteome</keyword>
<protein>
    <submittedName>
        <fullName evidence="4">GNAT superfamily N-acetyltransferase</fullName>
    </submittedName>
</protein>
<organism evidence="4 5">
    <name type="scientific">Silvibacterium bohemicum</name>
    <dbReference type="NCBI Taxonomy" id="1577686"/>
    <lineage>
        <taxon>Bacteria</taxon>
        <taxon>Pseudomonadati</taxon>
        <taxon>Acidobacteriota</taxon>
        <taxon>Terriglobia</taxon>
        <taxon>Terriglobales</taxon>
        <taxon>Acidobacteriaceae</taxon>
        <taxon>Silvibacterium</taxon>
    </lineage>
</organism>
<dbReference type="Pfam" id="PF00583">
    <property type="entry name" value="Acetyltransf_1"/>
    <property type="match status" value="1"/>
</dbReference>
<gene>
    <name evidence="4" type="ORF">HNQ77_004215</name>
</gene>
<dbReference type="CDD" id="cd04301">
    <property type="entry name" value="NAT_SF"/>
    <property type="match status" value="1"/>
</dbReference>
<dbReference type="GO" id="GO:0016747">
    <property type="term" value="F:acyltransferase activity, transferring groups other than amino-acyl groups"/>
    <property type="evidence" value="ECO:0007669"/>
    <property type="project" value="InterPro"/>
</dbReference>
<reference evidence="4 5" key="1">
    <citation type="submission" date="2020-08" db="EMBL/GenBank/DDBJ databases">
        <title>Genomic Encyclopedia of Type Strains, Phase IV (KMG-IV): sequencing the most valuable type-strain genomes for metagenomic binning, comparative biology and taxonomic classification.</title>
        <authorList>
            <person name="Goeker M."/>
        </authorList>
    </citation>
    <scope>NUCLEOTIDE SEQUENCE [LARGE SCALE GENOMIC DNA]</scope>
    <source>
        <strain evidence="4 5">DSM 103733</strain>
    </source>
</reference>
<feature type="domain" description="N-acetyltransferase" evidence="3">
    <location>
        <begin position="1"/>
        <end position="168"/>
    </location>
</feature>
<dbReference type="EMBL" id="JACHEK010000009">
    <property type="protein sequence ID" value="MBB6146243.1"/>
    <property type="molecule type" value="Genomic_DNA"/>
</dbReference>
<proteinExistence type="predicted"/>
<dbReference type="Gene3D" id="3.40.630.30">
    <property type="match status" value="1"/>
</dbReference>
<dbReference type="SUPFAM" id="SSF55729">
    <property type="entry name" value="Acyl-CoA N-acyltransferases (Nat)"/>
    <property type="match status" value="1"/>
</dbReference>
<sequence length="175" mass="19889">MLLRPATPEDADAVARVHVRSWQAAYRSLLPDAYLDGLRPEERAQAYDFTGSDPAKPYTIVAESEGAVYGFVSTMPSREPDLQGYGELCALYVDPEHWGRGIGAALVAAGRDRLFELAFRDAYLWILNGNVRAERFYRLDGWRLDGPRKTEMMWGITVEEVRYRRSLRQTIADSQ</sequence>
<accession>A0A841JXT8</accession>
<dbReference type="RefSeq" id="WP_050058298.1">
    <property type="nucleotide sequence ID" value="NZ_JACHEK010000009.1"/>
</dbReference>
<dbReference type="Proteomes" id="UP000538666">
    <property type="component" value="Unassembled WGS sequence"/>
</dbReference>
<dbReference type="InterPro" id="IPR050832">
    <property type="entry name" value="Bact_Acetyltransf"/>
</dbReference>
<name>A0A841JXT8_9BACT</name>
<keyword evidence="2" id="KW-0012">Acyltransferase</keyword>
<dbReference type="AlphaFoldDB" id="A0A841JXT8"/>
<keyword evidence="1 4" id="KW-0808">Transferase</keyword>
<dbReference type="OrthoDB" id="5292888at2"/>
<dbReference type="InterPro" id="IPR016181">
    <property type="entry name" value="Acyl_CoA_acyltransferase"/>
</dbReference>
<evidence type="ECO:0000313" key="5">
    <source>
        <dbReference type="Proteomes" id="UP000538666"/>
    </source>
</evidence>
<evidence type="ECO:0000256" key="1">
    <source>
        <dbReference type="ARBA" id="ARBA00022679"/>
    </source>
</evidence>
<comment type="caution">
    <text evidence="4">The sequence shown here is derived from an EMBL/GenBank/DDBJ whole genome shotgun (WGS) entry which is preliminary data.</text>
</comment>